<dbReference type="AlphaFoldDB" id="A0A937CTX5"/>
<dbReference type="Gene3D" id="1.10.10.10">
    <property type="entry name" value="Winged helix-like DNA-binding domain superfamily/Winged helix DNA-binding domain"/>
    <property type="match status" value="1"/>
</dbReference>
<dbReference type="GO" id="GO:0006355">
    <property type="term" value="P:regulation of DNA-templated transcription"/>
    <property type="evidence" value="ECO:0007669"/>
    <property type="project" value="InterPro"/>
</dbReference>
<comment type="caution">
    <text evidence="2">The sequence shown here is derived from an EMBL/GenBank/DDBJ whole genome shotgun (WGS) entry which is preliminary data.</text>
</comment>
<proteinExistence type="predicted"/>
<dbReference type="InterPro" id="IPR036388">
    <property type="entry name" value="WH-like_DNA-bd_sf"/>
</dbReference>
<feature type="domain" description="HTH luxR-type" evidence="1">
    <location>
        <begin position="279"/>
        <end position="336"/>
    </location>
</feature>
<name>A0A937CTX5_9BURK</name>
<evidence type="ECO:0000313" key="2">
    <source>
        <dbReference type="EMBL" id="MBL0392029.1"/>
    </source>
</evidence>
<dbReference type="SMART" id="SM00421">
    <property type="entry name" value="HTH_LUXR"/>
    <property type="match status" value="1"/>
</dbReference>
<dbReference type="SUPFAM" id="SSF46894">
    <property type="entry name" value="C-terminal effector domain of the bipartite response regulators"/>
    <property type="match status" value="1"/>
</dbReference>
<dbReference type="GO" id="GO:0003677">
    <property type="term" value="F:DNA binding"/>
    <property type="evidence" value="ECO:0007669"/>
    <property type="project" value="InterPro"/>
</dbReference>
<dbReference type="Pfam" id="PF00196">
    <property type="entry name" value="GerE"/>
    <property type="match status" value="1"/>
</dbReference>
<organism evidence="2 3">
    <name type="scientific">Ramlibacter monticola</name>
    <dbReference type="NCBI Taxonomy" id="1926872"/>
    <lineage>
        <taxon>Bacteria</taxon>
        <taxon>Pseudomonadati</taxon>
        <taxon>Pseudomonadota</taxon>
        <taxon>Betaproteobacteria</taxon>
        <taxon>Burkholderiales</taxon>
        <taxon>Comamonadaceae</taxon>
        <taxon>Ramlibacter</taxon>
    </lineage>
</organism>
<evidence type="ECO:0000313" key="3">
    <source>
        <dbReference type="Proteomes" id="UP000599109"/>
    </source>
</evidence>
<gene>
    <name evidence="2" type="ORF">JJ685_12885</name>
</gene>
<dbReference type="Proteomes" id="UP000599109">
    <property type="component" value="Unassembled WGS sequence"/>
</dbReference>
<dbReference type="RefSeq" id="WP_201674615.1">
    <property type="nucleotide sequence ID" value="NZ_JAEQNE010000002.1"/>
</dbReference>
<dbReference type="InterPro" id="IPR000792">
    <property type="entry name" value="Tscrpt_reg_LuxR_C"/>
</dbReference>
<evidence type="ECO:0000259" key="1">
    <source>
        <dbReference type="SMART" id="SM00421"/>
    </source>
</evidence>
<dbReference type="EMBL" id="JAEQNE010000002">
    <property type="protein sequence ID" value="MBL0392029.1"/>
    <property type="molecule type" value="Genomic_DNA"/>
</dbReference>
<reference evidence="2 3" key="1">
    <citation type="journal article" date="2017" name="Int. J. Syst. Evol. Microbiol.">
        <title>Ramlibacter monticola sp. nov., isolated from forest soil.</title>
        <authorList>
            <person name="Chaudhary D.K."/>
            <person name="Kim J."/>
        </authorList>
    </citation>
    <scope>NUCLEOTIDE SEQUENCE [LARGE SCALE GENOMIC DNA]</scope>
    <source>
        <strain evidence="2 3">KACC 19175</strain>
    </source>
</reference>
<keyword evidence="3" id="KW-1185">Reference proteome</keyword>
<accession>A0A937CTX5</accession>
<protein>
    <submittedName>
        <fullName evidence="2">Helix-turn-helix transcriptional regulator</fullName>
    </submittedName>
</protein>
<sequence>MLPTFRLTSLRGTGPTASEFNFSDFCRKLQAGATDGQHYAPAWAALAAMFGASSVHLLRDCAEPPAGRNNTSLVHVLDPRAGRMALPPSVGMSECDHGLFGIARFVPRGVDAIVVLRQSDPFTEGERAWLELMLVHIGAAFELGEQLACQSPTVASVVQLTKLMPTPCVLTDEEGRCIARNHVFSRVLDATSDVASGGPVVFDDPFLQDSWLQALQEGRFTAATQYLLATSSSGEEWKGHVVPISCISSPVHGVPRHLMFAMFERSIGAGTRTRSMSAFGPLTKAELEVLASLLLGQTAKVIASTRGASVNTVRSQIATILEKTGHHSQKKLIASFGPNTFDNVMPPDTASRRVLRHHFR</sequence>
<dbReference type="InterPro" id="IPR016032">
    <property type="entry name" value="Sig_transdc_resp-reg_C-effctor"/>
</dbReference>